<name>A0A9Q1JYC4_9CARY</name>
<proteinExistence type="predicted"/>
<dbReference type="AlphaFoldDB" id="A0A9Q1JYC4"/>
<evidence type="ECO:0000313" key="1">
    <source>
        <dbReference type="EMBL" id="KAJ8433067.1"/>
    </source>
</evidence>
<evidence type="ECO:0000313" key="2">
    <source>
        <dbReference type="Proteomes" id="UP001153076"/>
    </source>
</evidence>
<gene>
    <name evidence="1" type="ORF">Cgig2_015430</name>
</gene>
<organism evidence="1 2">
    <name type="scientific">Carnegiea gigantea</name>
    <dbReference type="NCBI Taxonomy" id="171969"/>
    <lineage>
        <taxon>Eukaryota</taxon>
        <taxon>Viridiplantae</taxon>
        <taxon>Streptophyta</taxon>
        <taxon>Embryophyta</taxon>
        <taxon>Tracheophyta</taxon>
        <taxon>Spermatophyta</taxon>
        <taxon>Magnoliopsida</taxon>
        <taxon>eudicotyledons</taxon>
        <taxon>Gunneridae</taxon>
        <taxon>Pentapetalae</taxon>
        <taxon>Caryophyllales</taxon>
        <taxon>Cactineae</taxon>
        <taxon>Cactaceae</taxon>
        <taxon>Cactoideae</taxon>
        <taxon>Echinocereeae</taxon>
        <taxon>Carnegiea</taxon>
    </lineage>
</organism>
<reference evidence="1" key="1">
    <citation type="submission" date="2022-04" db="EMBL/GenBank/DDBJ databases">
        <title>Carnegiea gigantea Genome sequencing and assembly v2.</title>
        <authorList>
            <person name="Copetti D."/>
            <person name="Sanderson M.J."/>
            <person name="Burquez A."/>
            <person name="Wojciechowski M.F."/>
        </authorList>
    </citation>
    <scope>NUCLEOTIDE SEQUENCE</scope>
    <source>
        <strain evidence="1">SGP5-SGP5p</strain>
        <tissue evidence="1">Aerial part</tissue>
    </source>
</reference>
<comment type="caution">
    <text evidence="1">The sequence shown here is derived from an EMBL/GenBank/DDBJ whole genome shotgun (WGS) entry which is preliminary data.</text>
</comment>
<protein>
    <submittedName>
        <fullName evidence="1">Uncharacterized protein</fullName>
    </submittedName>
</protein>
<keyword evidence="2" id="KW-1185">Reference proteome</keyword>
<dbReference type="OrthoDB" id="1746290at2759"/>
<dbReference type="EMBL" id="JAKOGI010000562">
    <property type="protein sequence ID" value="KAJ8433067.1"/>
    <property type="molecule type" value="Genomic_DNA"/>
</dbReference>
<sequence length="170" mass="19437">MYGDQDLKNVANQAVHNIVQDVNNPSHILFLHPYDNRNNVLNNLSVADYFIKIKKMWDDYSNMSGYNPEYQSGYNHNVSQSGYYSGYNFKNVQKSTGQDRRQFFLVTIVVGHIIQRCYKIHSYPPGHKFHKGRKMAATIHNDSIGFSSAQDMPFSQASTAVSALISEQYS</sequence>
<dbReference type="Proteomes" id="UP001153076">
    <property type="component" value="Unassembled WGS sequence"/>
</dbReference>
<accession>A0A9Q1JYC4</accession>